<dbReference type="OrthoDB" id="10070774at2759"/>
<comment type="caution">
    <text evidence="2">The sequence shown here is derived from an EMBL/GenBank/DDBJ whole genome shotgun (WGS) entry which is preliminary data.</text>
</comment>
<dbReference type="EMBL" id="VIIS01000095">
    <property type="protein sequence ID" value="KAF0313410.1"/>
    <property type="molecule type" value="Genomic_DNA"/>
</dbReference>
<organism evidence="2 3">
    <name type="scientific">Amphibalanus amphitrite</name>
    <name type="common">Striped barnacle</name>
    <name type="synonym">Balanus amphitrite</name>
    <dbReference type="NCBI Taxonomy" id="1232801"/>
    <lineage>
        <taxon>Eukaryota</taxon>
        <taxon>Metazoa</taxon>
        <taxon>Ecdysozoa</taxon>
        <taxon>Arthropoda</taxon>
        <taxon>Crustacea</taxon>
        <taxon>Multicrustacea</taxon>
        <taxon>Cirripedia</taxon>
        <taxon>Thoracica</taxon>
        <taxon>Thoracicalcarea</taxon>
        <taxon>Balanomorpha</taxon>
        <taxon>Balanoidea</taxon>
        <taxon>Balanidae</taxon>
        <taxon>Amphibalaninae</taxon>
        <taxon>Amphibalanus</taxon>
    </lineage>
</organism>
<dbReference type="AlphaFoldDB" id="A0A6A4XAV3"/>
<keyword evidence="1" id="KW-0812">Transmembrane</keyword>
<keyword evidence="3" id="KW-1185">Reference proteome</keyword>
<keyword evidence="1" id="KW-1133">Transmembrane helix</keyword>
<accession>A0A6A4XAV3</accession>
<name>A0A6A4XAV3_AMPAM</name>
<sequence length="193" mass="21904">MASATEFSSGKTVLILSLVIGCFAVLWPKIFYPMLQASISSTVDAPYSHVSGVYHSSILPCCHPVPFTKELNALYFTELCDRVKWRAGQRRAELQLPPEPRDDIWTPGLARWCHDELARTCGVRLDEPALERYRRAAHRRHTADAATANLTRCLETSYDLRREDIRPARLQQQRQAAASEPPCRVVSLRAERN</sequence>
<evidence type="ECO:0000313" key="2">
    <source>
        <dbReference type="EMBL" id="KAF0313410.1"/>
    </source>
</evidence>
<dbReference type="Proteomes" id="UP000440578">
    <property type="component" value="Unassembled WGS sequence"/>
</dbReference>
<evidence type="ECO:0000313" key="3">
    <source>
        <dbReference type="Proteomes" id="UP000440578"/>
    </source>
</evidence>
<evidence type="ECO:0000256" key="1">
    <source>
        <dbReference type="SAM" id="Phobius"/>
    </source>
</evidence>
<gene>
    <name evidence="2" type="ORF">FJT64_016065</name>
</gene>
<protein>
    <submittedName>
        <fullName evidence="2">Uncharacterized protein</fullName>
    </submittedName>
</protein>
<proteinExistence type="predicted"/>
<keyword evidence="1" id="KW-0472">Membrane</keyword>
<reference evidence="2 3" key="1">
    <citation type="submission" date="2019-07" db="EMBL/GenBank/DDBJ databases">
        <title>Draft genome assembly of a fouling barnacle, Amphibalanus amphitrite (Darwin, 1854): The first reference genome for Thecostraca.</title>
        <authorList>
            <person name="Kim W."/>
        </authorList>
    </citation>
    <scope>NUCLEOTIDE SEQUENCE [LARGE SCALE GENOMIC DNA]</scope>
    <source>
        <strain evidence="2">SNU_AA5</strain>
        <tissue evidence="2">Soma without cirri and trophi</tissue>
    </source>
</reference>
<feature type="transmembrane region" description="Helical" evidence="1">
    <location>
        <begin position="12"/>
        <end position="32"/>
    </location>
</feature>